<accession>A0ABW0CPM0</accession>
<dbReference type="Pfam" id="PF17918">
    <property type="entry name" value="TetR_C_15"/>
    <property type="match status" value="1"/>
</dbReference>
<dbReference type="InterPro" id="IPR050109">
    <property type="entry name" value="HTH-type_TetR-like_transc_reg"/>
</dbReference>
<dbReference type="Gene3D" id="1.10.357.10">
    <property type="entry name" value="Tetracycline Repressor, domain 2"/>
    <property type="match status" value="1"/>
</dbReference>
<dbReference type="Pfam" id="PF00440">
    <property type="entry name" value="TetR_N"/>
    <property type="match status" value="1"/>
</dbReference>
<evidence type="ECO:0000256" key="2">
    <source>
        <dbReference type="PROSITE-ProRule" id="PRU00335"/>
    </source>
</evidence>
<evidence type="ECO:0000256" key="1">
    <source>
        <dbReference type="ARBA" id="ARBA00023125"/>
    </source>
</evidence>
<dbReference type="SUPFAM" id="SSF46689">
    <property type="entry name" value="Homeodomain-like"/>
    <property type="match status" value="1"/>
</dbReference>
<keyword evidence="1 2" id="KW-0238">DNA-binding</keyword>
<feature type="domain" description="HTH tetR-type" evidence="3">
    <location>
        <begin position="11"/>
        <end position="71"/>
    </location>
</feature>
<dbReference type="InterPro" id="IPR041669">
    <property type="entry name" value="TetR_C_15"/>
</dbReference>
<comment type="caution">
    <text evidence="4">The sequence shown here is derived from an EMBL/GenBank/DDBJ whole genome shotgun (WGS) entry which is preliminary data.</text>
</comment>
<feature type="DNA-binding region" description="H-T-H motif" evidence="2">
    <location>
        <begin position="34"/>
        <end position="53"/>
    </location>
</feature>
<evidence type="ECO:0000259" key="3">
    <source>
        <dbReference type="PROSITE" id="PS50977"/>
    </source>
</evidence>
<dbReference type="PROSITE" id="PS01081">
    <property type="entry name" value="HTH_TETR_1"/>
    <property type="match status" value="1"/>
</dbReference>
<sequence length="204" mass="21835">MGGRRRQARGERRIAQLLDATASVFCKSGYAATSMNAIAREAGVSPGTLYQFFPNKEAISARLGERLLRQMTEVHGRLVTDAEAALPLEAMLDAVLDPILEFSLGNPAFTVLVHEPEGPGVLQAALRGQVEDVIARRAPELPREQRVRVATTAFAVLQTGLSLVARHEGAERAAYADELKAALARYLVPAIGGEAGPVRRTGPA</sequence>
<name>A0ABW0CPM0_STRCD</name>
<dbReference type="PROSITE" id="PS50977">
    <property type="entry name" value="HTH_TETR_2"/>
    <property type="match status" value="1"/>
</dbReference>
<organism evidence="4 5">
    <name type="scientific">Streptomyces coerulescens</name>
    <dbReference type="NCBI Taxonomy" id="29304"/>
    <lineage>
        <taxon>Bacteria</taxon>
        <taxon>Bacillati</taxon>
        <taxon>Actinomycetota</taxon>
        <taxon>Actinomycetes</taxon>
        <taxon>Kitasatosporales</taxon>
        <taxon>Streptomycetaceae</taxon>
        <taxon>Streptomyces</taxon>
    </lineage>
</organism>
<gene>
    <name evidence="4" type="ORF">ACFPQ9_28555</name>
</gene>
<dbReference type="PANTHER" id="PTHR30055">
    <property type="entry name" value="HTH-TYPE TRANSCRIPTIONAL REGULATOR RUTR"/>
    <property type="match status" value="1"/>
</dbReference>
<evidence type="ECO:0000313" key="4">
    <source>
        <dbReference type="EMBL" id="MFC5217790.1"/>
    </source>
</evidence>
<dbReference type="PRINTS" id="PR00455">
    <property type="entry name" value="HTHTETR"/>
</dbReference>
<dbReference type="EMBL" id="JBHSKM010000022">
    <property type="protein sequence ID" value="MFC5217790.1"/>
    <property type="molecule type" value="Genomic_DNA"/>
</dbReference>
<dbReference type="PANTHER" id="PTHR30055:SF223">
    <property type="entry name" value="HTH-TYPE TRANSCRIPTIONAL REGULATOR UIDR"/>
    <property type="match status" value="1"/>
</dbReference>
<dbReference type="Proteomes" id="UP001596263">
    <property type="component" value="Unassembled WGS sequence"/>
</dbReference>
<dbReference type="RefSeq" id="WP_380859342.1">
    <property type="nucleotide sequence ID" value="NZ_JBHSKM010000022.1"/>
</dbReference>
<dbReference type="InterPro" id="IPR023772">
    <property type="entry name" value="DNA-bd_HTH_TetR-type_CS"/>
</dbReference>
<dbReference type="InterPro" id="IPR001647">
    <property type="entry name" value="HTH_TetR"/>
</dbReference>
<reference evidence="5" key="1">
    <citation type="journal article" date="2019" name="Int. J. Syst. Evol. Microbiol.">
        <title>The Global Catalogue of Microorganisms (GCM) 10K type strain sequencing project: providing services to taxonomists for standard genome sequencing and annotation.</title>
        <authorList>
            <consortium name="The Broad Institute Genomics Platform"/>
            <consortium name="The Broad Institute Genome Sequencing Center for Infectious Disease"/>
            <person name="Wu L."/>
            <person name="Ma J."/>
        </authorList>
    </citation>
    <scope>NUCLEOTIDE SEQUENCE [LARGE SCALE GENOMIC DNA]</scope>
    <source>
        <strain evidence="5">KCTC 42586</strain>
    </source>
</reference>
<proteinExistence type="predicted"/>
<dbReference type="InterPro" id="IPR009057">
    <property type="entry name" value="Homeodomain-like_sf"/>
</dbReference>
<evidence type="ECO:0000313" key="5">
    <source>
        <dbReference type="Proteomes" id="UP001596263"/>
    </source>
</evidence>
<protein>
    <submittedName>
        <fullName evidence="4">TetR/AcrR family transcriptional regulator</fullName>
    </submittedName>
</protein>
<keyword evidence="5" id="KW-1185">Reference proteome</keyword>